<dbReference type="EMBL" id="JANUCP010000005">
    <property type="protein sequence ID" value="MCS3920308.1"/>
    <property type="molecule type" value="Genomic_DNA"/>
</dbReference>
<name>A0ABT2ETT3_9BACT</name>
<organism evidence="1 2">
    <name type="scientific">Candidatus Fervidibacter sacchari</name>
    <dbReference type="NCBI Taxonomy" id="1448929"/>
    <lineage>
        <taxon>Bacteria</taxon>
        <taxon>Candidatus Fervidibacterota</taxon>
        <taxon>Candidatus Fervidibacter</taxon>
    </lineage>
</organism>
<evidence type="ECO:0000313" key="1">
    <source>
        <dbReference type="EMBL" id="MCS3920308.1"/>
    </source>
</evidence>
<reference evidence="1 2" key="1">
    <citation type="submission" date="2022-08" db="EMBL/GenBank/DDBJ databases">
        <title>Bacterial and archaeal communities from various locations to study Microbial Dark Matter (Phase II).</title>
        <authorList>
            <person name="Stepanauskas R."/>
        </authorList>
    </citation>
    <scope>NUCLEOTIDE SEQUENCE [LARGE SCALE GENOMIC DNA]</scope>
    <source>
        <strain evidence="1 2">PD1</strain>
    </source>
</reference>
<dbReference type="Proteomes" id="UP001204798">
    <property type="component" value="Unassembled WGS sequence"/>
</dbReference>
<evidence type="ECO:0000313" key="2">
    <source>
        <dbReference type="Proteomes" id="UP001204798"/>
    </source>
</evidence>
<comment type="caution">
    <text evidence="1">The sequence shown here is derived from an EMBL/GenBank/DDBJ whole genome shotgun (WGS) entry which is preliminary data.</text>
</comment>
<protein>
    <submittedName>
        <fullName evidence="1">Uncharacterized protein</fullName>
    </submittedName>
</protein>
<proteinExistence type="predicted"/>
<gene>
    <name evidence="1" type="ORF">M2350_002737</name>
</gene>
<sequence length="80" mass="9668">MSVAKFGKRASAFLKRRWREEVLKHRWRAMKMALPKWRESFRFPASIRTFLFGLKMPPQERLAQLKAYAERLKRLYPSSP</sequence>
<keyword evidence="2" id="KW-1185">Reference proteome</keyword>
<dbReference type="RefSeq" id="WP_259098976.1">
    <property type="nucleotide sequence ID" value="NZ_CP130454.1"/>
</dbReference>
<accession>A0ABT2ETT3</accession>